<dbReference type="PANTHER" id="PTHR20982:SF3">
    <property type="entry name" value="MITOCHONDRIAL RIBOSOME RECYCLING FACTOR PSEUDO 1"/>
    <property type="match status" value="1"/>
</dbReference>
<comment type="similarity">
    <text evidence="1">Belongs to the RRF family.</text>
</comment>
<evidence type="ECO:0000256" key="1">
    <source>
        <dbReference type="ARBA" id="ARBA00005912"/>
    </source>
</evidence>
<dbReference type="InterPro" id="IPR036191">
    <property type="entry name" value="RRF_sf"/>
</dbReference>
<name>A0A177TPN1_9BASI</name>
<dbReference type="InterPro" id="IPR002661">
    <property type="entry name" value="Ribosome_recyc_fac"/>
</dbReference>
<accession>A0A177TPN1</accession>
<evidence type="ECO:0000313" key="7">
    <source>
        <dbReference type="Proteomes" id="UP000077521"/>
    </source>
</evidence>
<evidence type="ECO:0000256" key="4">
    <source>
        <dbReference type="SAM" id="MobiDB-lite"/>
    </source>
</evidence>
<feature type="compositionally biased region" description="Acidic residues" evidence="4">
    <location>
        <begin position="91"/>
        <end position="107"/>
    </location>
</feature>
<proteinExistence type="inferred from homology"/>
<dbReference type="Gene3D" id="3.30.1360.40">
    <property type="match status" value="1"/>
</dbReference>
<feature type="compositionally biased region" description="Basic residues" evidence="4">
    <location>
        <begin position="115"/>
        <end position="134"/>
    </location>
</feature>
<feature type="region of interest" description="Disordered" evidence="4">
    <location>
        <begin position="307"/>
        <end position="346"/>
    </location>
</feature>
<dbReference type="Gene3D" id="1.10.132.20">
    <property type="entry name" value="Ribosome-recycling factor"/>
    <property type="match status" value="1"/>
</dbReference>
<sequence>MIAVAARSAARAVASAGEMRAGLATKAVCTAGNARYMSIRLGSASRASNGRPESILAPALLAGTAYDANNQGFRRFYATKSRKGKNRRNDDDEDASNDPNEGYDDDVPVLNTRGKGAKGAKSKPHGSKSKHGSHGTREHEAAESGDGITTSTRNQNLPGEKFDLDQLSKTMAGAVKRCRETVSGMVGMMGRPDPAILDSVRVPMPTGNEGSKGEPIEKASFPLLELATVGVRDGALWVTCYDPDSVKLVERGIYLAELGLTPQVIQNEEEAMIKIPIPRPTAETRAKLLKDLSRICEKARVAIRAARHSGQKDLDADQKQKIVGSEEARKEAKKLDEETKQHTAAVDKILEEMKDKVERAS</sequence>
<dbReference type="Proteomes" id="UP000077521">
    <property type="component" value="Unassembled WGS sequence"/>
</dbReference>
<feature type="region of interest" description="Disordered" evidence="4">
    <location>
        <begin position="77"/>
        <end position="161"/>
    </location>
</feature>
<dbReference type="OrthoDB" id="407355at2759"/>
<feature type="compositionally biased region" description="Polar residues" evidence="4">
    <location>
        <begin position="147"/>
        <end position="157"/>
    </location>
</feature>
<reference evidence="6" key="2">
    <citation type="journal article" date="2019" name="IMA Fungus">
        <title>Genome sequencing and comparison of five Tilletia species to identify candidate genes for the detection of regulated species infecting wheat.</title>
        <authorList>
            <person name="Nguyen H.D.T."/>
            <person name="Sultana T."/>
            <person name="Kesanakurti P."/>
            <person name="Hambleton S."/>
        </authorList>
    </citation>
    <scope>NUCLEOTIDE SEQUENCE</scope>
    <source>
        <strain evidence="6">DAOMC 236416</strain>
    </source>
</reference>
<evidence type="ECO:0000256" key="3">
    <source>
        <dbReference type="ARBA" id="ARBA00024909"/>
    </source>
</evidence>
<dbReference type="GO" id="GO:0043023">
    <property type="term" value="F:ribosomal large subunit binding"/>
    <property type="evidence" value="ECO:0007669"/>
    <property type="project" value="TreeGrafter"/>
</dbReference>
<dbReference type="Pfam" id="PF01765">
    <property type="entry name" value="RRF"/>
    <property type="match status" value="1"/>
</dbReference>
<dbReference type="SUPFAM" id="SSF55194">
    <property type="entry name" value="Ribosome recycling factor, RRF"/>
    <property type="match status" value="1"/>
</dbReference>
<evidence type="ECO:0000256" key="2">
    <source>
        <dbReference type="ARBA" id="ARBA00022917"/>
    </source>
</evidence>
<keyword evidence="2" id="KW-0648">Protein biosynthesis</keyword>
<dbReference type="PANTHER" id="PTHR20982">
    <property type="entry name" value="RIBOSOME RECYCLING FACTOR"/>
    <property type="match status" value="1"/>
</dbReference>
<dbReference type="AlphaFoldDB" id="A0A177TPN1"/>
<feature type="compositionally biased region" description="Basic and acidic residues" evidence="4">
    <location>
        <begin position="310"/>
        <end position="341"/>
    </location>
</feature>
<reference evidence="6" key="1">
    <citation type="submission" date="2016-04" db="EMBL/GenBank/DDBJ databases">
        <authorList>
            <person name="Nguyen H.D."/>
            <person name="Samba Siva P."/>
            <person name="Cullis J."/>
            <person name="Levesque C.A."/>
            <person name="Hambleton S."/>
        </authorList>
    </citation>
    <scope>NUCLEOTIDE SEQUENCE</scope>
    <source>
        <strain evidence="6">DAOMC 236416</strain>
    </source>
</reference>
<dbReference type="GO" id="GO:0005739">
    <property type="term" value="C:mitochondrion"/>
    <property type="evidence" value="ECO:0007669"/>
    <property type="project" value="TreeGrafter"/>
</dbReference>
<keyword evidence="7" id="KW-1185">Reference proteome</keyword>
<dbReference type="EMBL" id="LWDF02000325">
    <property type="protein sequence ID" value="KAE8250436.1"/>
    <property type="molecule type" value="Genomic_DNA"/>
</dbReference>
<feature type="domain" description="Ribosome recycling factor" evidence="5">
    <location>
        <begin position="189"/>
        <end position="355"/>
    </location>
</feature>
<dbReference type="GO" id="GO:0006412">
    <property type="term" value="P:translation"/>
    <property type="evidence" value="ECO:0007669"/>
    <property type="project" value="UniProtKB-KW"/>
</dbReference>
<evidence type="ECO:0000259" key="5">
    <source>
        <dbReference type="Pfam" id="PF01765"/>
    </source>
</evidence>
<gene>
    <name evidence="6" type="ORF">A4X13_0g4729</name>
</gene>
<protein>
    <recommendedName>
        <fullName evidence="5">Ribosome recycling factor domain-containing protein</fullName>
    </recommendedName>
</protein>
<dbReference type="InterPro" id="IPR023584">
    <property type="entry name" value="Ribosome_recyc_fac_dom"/>
</dbReference>
<organism evidence="6 7">
    <name type="scientific">Tilletia indica</name>
    <dbReference type="NCBI Taxonomy" id="43049"/>
    <lineage>
        <taxon>Eukaryota</taxon>
        <taxon>Fungi</taxon>
        <taxon>Dikarya</taxon>
        <taxon>Basidiomycota</taxon>
        <taxon>Ustilaginomycotina</taxon>
        <taxon>Exobasidiomycetes</taxon>
        <taxon>Tilletiales</taxon>
        <taxon>Tilletiaceae</taxon>
        <taxon>Tilletia</taxon>
    </lineage>
</organism>
<comment type="function">
    <text evidence="3">Necessary for protein synthesis in mitochondria. Functions as a ribosome recycling factor in mitochondria.</text>
</comment>
<evidence type="ECO:0000313" key="6">
    <source>
        <dbReference type="EMBL" id="KAE8250436.1"/>
    </source>
</evidence>
<comment type="caution">
    <text evidence="6">The sequence shown here is derived from an EMBL/GenBank/DDBJ whole genome shotgun (WGS) entry which is preliminary data.</text>
</comment>